<gene>
    <name evidence="3" type="ORF">CHS0354_027697</name>
</gene>
<dbReference type="AlphaFoldDB" id="A0AAE0T1I8"/>
<dbReference type="Pfam" id="PF00098">
    <property type="entry name" value="zf-CCHC"/>
    <property type="match status" value="1"/>
</dbReference>
<dbReference type="GO" id="GO:0003676">
    <property type="term" value="F:nucleic acid binding"/>
    <property type="evidence" value="ECO:0007669"/>
    <property type="project" value="InterPro"/>
</dbReference>
<sequence length="133" mass="14959">MHESGLPLEIPNTELLDKNGNKFCIKPINKQIATYWGFPKILTVVRIITLAEADNTKIPASSHVMEFIIKMWYKGCQYHHPCFKCGNTGHLQRDCHTPNTAPKSCAVVVANKKDQEVVAAVPDSLEQNEEIRT</sequence>
<comment type="caution">
    <text evidence="3">The sequence shown here is derived from an EMBL/GenBank/DDBJ whole genome shotgun (WGS) entry which is preliminary data.</text>
</comment>
<feature type="domain" description="CCHC-type" evidence="2">
    <location>
        <begin position="82"/>
        <end position="95"/>
    </location>
</feature>
<dbReference type="InterPro" id="IPR036875">
    <property type="entry name" value="Znf_CCHC_sf"/>
</dbReference>
<accession>A0AAE0T1I8</accession>
<reference evidence="3" key="3">
    <citation type="submission" date="2023-05" db="EMBL/GenBank/DDBJ databases">
        <authorList>
            <person name="Smith C.H."/>
        </authorList>
    </citation>
    <scope>NUCLEOTIDE SEQUENCE</scope>
    <source>
        <strain evidence="3">CHS0354</strain>
        <tissue evidence="3">Mantle</tissue>
    </source>
</reference>
<dbReference type="SUPFAM" id="SSF57756">
    <property type="entry name" value="Retrovirus zinc finger-like domains"/>
    <property type="match status" value="1"/>
</dbReference>
<evidence type="ECO:0000313" key="4">
    <source>
        <dbReference type="Proteomes" id="UP001195483"/>
    </source>
</evidence>
<dbReference type="PROSITE" id="PS50158">
    <property type="entry name" value="ZF_CCHC"/>
    <property type="match status" value="1"/>
</dbReference>
<name>A0AAE0T1I8_9BIVA</name>
<organism evidence="3 4">
    <name type="scientific">Potamilus streckersoni</name>
    <dbReference type="NCBI Taxonomy" id="2493646"/>
    <lineage>
        <taxon>Eukaryota</taxon>
        <taxon>Metazoa</taxon>
        <taxon>Spiralia</taxon>
        <taxon>Lophotrochozoa</taxon>
        <taxon>Mollusca</taxon>
        <taxon>Bivalvia</taxon>
        <taxon>Autobranchia</taxon>
        <taxon>Heteroconchia</taxon>
        <taxon>Palaeoheterodonta</taxon>
        <taxon>Unionida</taxon>
        <taxon>Unionoidea</taxon>
        <taxon>Unionidae</taxon>
        <taxon>Ambleminae</taxon>
        <taxon>Lampsilini</taxon>
        <taxon>Potamilus</taxon>
    </lineage>
</organism>
<keyword evidence="1" id="KW-0479">Metal-binding</keyword>
<feature type="non-terminal residue" evidence="3">
    <location>
        <position position="133"/>
    </location>
</feature>
<dbReference type="EMBL" id="JAEAOA010001671">
    <property type="protein sequence ID" value="KAK3601555.1"/>
    <property type="molecule type" value="Genomic_DNA"/>
</dbReference>
<dbReference type="SMART" id="SM00343">
    <property type="entry name" value="ZnF_C2HC"/>
    <property type="match status" value="1"/>
</dbReference>
<dbReference type="InterPro" id="IPR001878">
    <property type="entry name" value="Znf_CCHC"/>
</dbReference>
<keyword evidence="1" id="KW-0863">Zinc-finger</keyword>
<keyword evidence="4" id="KW-1185">Reference proteome</keyword>
<reference evidence="3" key="1">
    <citation type="journal article" date="2021" name="Genome Biol. Evol.">
        <title>A High-Quality Reference Genome for a Parasitic Bivalve with Doubly Uniparental Inheritance (Bivalvia: Unionida).</title>
        <authorList>
            <person name="Smith C.H."/>
        </authorList>
    </citation>
    <scope>NUCLEOTIDE SEQUENCE</scope>
    <source>
        <strain evidence="3">CHS0354</strain>
    </source>
</reference>
<reference evidence="3" key="2">
    <citation type="journal article" date="2021" name="Genome Biol. Evol.">
        <title>Developing a high-quality reference genome for a parasitic bivalve with doubly uniparental inheritance (Bivalvia: Unionida).</title>
        <authorList>
            <person name="Smith C.H."/>
        </authorList>
    </citation>
    <scope>NUCLEOTIDE SEQUENCE</scope>
    <source>
        <strain evidence="3">CHS0354</strain>
        <tissue evidence="3">Mantle</tissue>
    </source>
</reference>
<proteinExistence type="predicted"/>
<keyword evidence="1" id="KW-0862">Zinc</keyword>
<protein>
    <recommendedName>
        <fullName evidence="2">CCHC-type domain-containing protein</fullName>
    </recommendedName>
</protein>
<dbReference type="GO" id="GO:0008270">
    <property type="term" value="F:zinc ion binding"/>
    <property type="evidence" value="ECO:0007669"/>
    <property type="project" value="UniProtKB-KW"/>
</dbReference>
<evidence type="ECO:0000256" key="1">
    <source>
        <dbReference type="PROSITE-ProRule" id="PRU00047"/>
    </source>
</evidence>
<evidence type="ECO:0000313" key="3">
    <source>
        <dbReference type="EMBL" id="KAK3601555.1"/>
    </source>
</evidence>
<dbReference type="Proteomes" id="UP001195483">
    <property type="component" value="Unassembled WGS sequence"/>
</dbReference>
<evidence type="ECO:0000259" key="2">
    <source>
        <dbReference type="PROSITE" id="PS50158"/>
    </source>
</evidence>